<dbReference type="GO" id="GO:0000987">
    <property type="term" value="F:cis-regulatory region sequence-specific DNA binding"/>
    <property type="evidence" value="ECO:0007669"/>
    <property type="project" value="TreeGrafter"/>
</dbReference>
<feature type="DNA-binding region" description="Fork-head" evidence="6">
    <location>
        <begin position="119"/>
        <end position="199"/>
    </location>
</feature>
<dbReference type="InterPro" id="IPR036388">
    <property type="entry name" value="WH-like_DNA-bd_sf"/>
</dbReference>
<dbReference type="InterPro" id="IPR030456">
    <property type="entry name" value="TF_fork_head_CS_2"/>
</dbReference>
<organism evidence="11">
    <name type="scientific">Enterobius vermicularis</name>
    <name type="common">Human pinworm</name>
    <dbReference type="NCBI Taxonomy" id="51028"/>
    <lineage>
        <taxon>Eukaryota</taxon>
        <taxon>Metazoa</taxon>
        <taxon>Ecdysozoa</taxon>
        <taxon>Nematoda</taxon>
        <taxon>Chromadorea</taxon>
        <taxon>Rhabditida</taxon>
        <taxon>Spirurina</taxon>
        <taxon>Oxyuridomorpha</taxon>
        <taxon>Oxyuroidea</taxon>
        <taxon>Oxyuridae</taxon>
        <taxon>Enterobius</taxon>
    </lineage>
</organism>
<dbReference type="OrthoDB" id="10070006at2759"/>
<dbReference type="STRING" id="51028.A0A0N4UV66"/>
<dbReference type="Gene3D" id="1.10.10.10">
    <property type="entry name" value="Winged helix-like DNA-binding domain superfamily/Winged helix DNA-binding domain"/>
    <property type="match status" value="1"/>
</dbReference>
<reference evidence="11" key="1">
    <citation type="submission" date="2017-02" db="UniProtKB">
        <authorList>
            <consortium name="WormBaseParasite"/>
        </authorList>
    </citation>
    <scope>IDENTIFICATION</scope>
</reference>
<dbReference type="Pfam" id="PF00250">
    <property type="entry name" value="Forkhead"/>
    <property type="match status" value="1"/>
</dbReference>
<evidence type="ECO:0000256" key="4">
    <source>
        <dbReference type="ARBA" id="ARBA00023163"/>
    </source>
</evidence>
<dbReference type="AlphaFoldDB" id="A0A0N4UV66"/>
<evidence type="ECO:0000256" key="3">
    <source>
        <dbReference type="ARBA" id="ARBA00023125"/>
    </source>
</evidence>
<dbReference type="InterPro" id="IPR001766">
    <property type="entry name" value="Fork_head_dom"/>
</dbReference>
<gene>
    <name evidence="9" type="ORF">EVEC_LOCUS1027</name>
</gene>
<dbReference type="PROSITE" id="PS00658">
    <property type="entry name" value="FORK_HEAD_2"/>
    <property type="match status" value="1"/>
</dbReference>
<sequence length="315" mass="35307">MNSEEKQYAVLQNVTFYEQTNSVNNNFNLLPITPCNAVISDAVPLPSTSQPVCFVQDIRSGLNNADAGYSQVQRSQIRNVDAEPSYVPKPVRENSPAKTVTNSRESDTKPSLSTPTVRKPTLSFVCLIGLAFRNSKEECLAVKDVYDFIETVFPFYRTASVGWRSSVRHNLSFSNFFLKVATEKAAGKTRGYIWRINPERELELQRLIDCALEREESNTVIALFRPELYSLLRTGNLRLDIPKKHSEFFTDGGVSSERSVSNLQQSQTIALHVPAPLETPETPIRDSQFQVVVSHFIGAAASKLFNPLRQHFCGA</sequence>
<feature type="domain" description="Fork-head" evidence="8">
    <location>
        <begin position="119"/>
        <end position="199"/>
    </location>
</feature>
<accession>A0A0N4UV66</accession>
<dbReference type="InterPro" id="IPR036390">
    <property type="entry name" value="WH_DNA-bd_sf"/>
</dbReference>
<evidence type="ECO:0000256" key="7">
    <source>
        <dbReference type="SAM" id="MobiDB-lite"/>
    </source>
</evidence>
<keyword evidence="2" id="KW-0805">Transcription regulation</keyword>
<comment type="subcellular location">
    <subcellularLocation>
        <location evidence="1 6">Nucleus</location>
    </subcellularLocation>
</comment>
<evidence type="ECO:0000313" key="10">
    <source>
        <dbReference type="Proteomes" id="UP000274131"/>
    </source>
</evidence>
<dbReference type="Proteomes" id="UP000274131">
    <property type="component" value="Unassembled WGS sequence"/>
</dbReference>
<name>A0A0N4UV66_ENTVE</name>
<evidence type="ECO:0000256" key="5">
    <source>
        <dbReference type="ARBA" id="ARBA00023242"/>
    </source>
</evidence>
<dbReference type="InterPro" id="IPR047119">
    <property type="entry name" value="FOXN2/3-like"/>
</dbReference>
<feature type="compositionally biased region" description="Polar residues" evidence="7">
    <location>
        <begin position="96"/>
        <end position="115"/>
    </location>
</feature>
<keyword evidence="5 6" id="KW-0539">Nucleus</keyword>
<dbReference type="EMBL" id="UXUI01007160">
    <property type="protein sequence ID" value="VDD85884.1"/>
    <property type="molecule type" value="Genomic_DNA"/>
</dbReference>
<evidence type="ECO:0000256" key="1">
    <source>
        <dbReference type="ARBA" id="ARBA00004123"/>
    </source>
</evidence>
<evidence type="ECO:0000256" key="2">
    <source>
        <dbReference type="ARBA" id="ARBA00023015"/>
    </source>
</evidence>
<dbReference type="SUPFAM" id="SSF46785">
    <property type="entry name" value="Winged helix' DNA-binding domain"/>
    <property type="match status" value="1"/>
</dbReference>
<dbReference type="PROSITE" id="PS50039">
    <property type="entry name" value="FORK_HEAD_3"/>
    <property type="match status" value="1"/>
</dbReference>
<dbReference type="GO" id="GO:0003700">
    <property type="term" value="F:DNA-binding transcription factor activity"/>
    <property type="evidence" value="ECO:0007669"/>
    <property type="project" value="InterPro"/>
</dbReference>
<keyword evidence="10" id="KW-1185">Reference proteome</keyword>
<dbReference type="PANTHER" id="PTHR13962">
    <property type="entry name" value="FORKHEAD BOX PROTEIN N3-LIKE PROTEIN-RELATED"/>
    <property type="match status" value="1"/>
</dbReference>
<dbReference type="SMART" id="SM00339">
    <property type="entry name" value="FH"/>
    <property type="match status" value="1"/>
</dbReference>
<feature type="region of interest" description="Disordered" evidence="7">
    <location>
        <begin position="83"/>
        <end position="115"/>
    </location>
</feature>
<proteinExistence type="predicted"/>
<dbReference type="CDD" id="cd20036">
    <property type="entry name" value="FH_FOXR"/>
    <property type="match status" value="1"/>
</dbReference>
<dbReference type="WBParaSite" id="EVEC_0000131901-mRNA-1">
    <property type="protein sequence ID" value="EVEC_0000131901-mRNA-1"/>
    <property type="gene ID" value="EVEC_0000131901"/>
</dbReference>
<dbReference type="PANTHER" id="PTHR13962:SF17">
    <property type="entry name" value="FORKHEAD BOX PROTEIN N4"/>
    <property type="match status" value="1"/>
</dbReference>
<keyword evidence="3 6" id="KW-0238">DNA-binding</keyword>
<evidence type="ECO:0000259" key="8">
    <source>
        <dbReference type="PROSITE" id="PS50039"/>
    </source>
</evidence>
<dbReference type="PRINTS" id="PR00053">
    <property type="entry name" value="FORKHEAD"/>
</dbReference>
<evidence type="ECO:0000313" key="11">
    <source>
        <dbReference type="WBParaSite" id="EVEC_0000131901-mRNA-1"/>
    </source>
</evidence>
<reference evidence="9 10" key="2">
    <citation type="submission" date="2018-10" db="EMBL/GenBank/DDBJ databases">
        <authorList>
            <consortium name="Pathogen Informatics"/>
        </authorList>
    </citation>
    <scope>NUCLEOTIDE SEQUENCE [LARGE SCALE GENOMIC DNA]</scope>
</reference>
<keyword evidence="4" id="KW-0804">Transcription</keyword>
<protein>
    <submittedName>
        <fullName evidence="11">Fork-head domain-containing protein</fullName>
    </submittedName>
</protein>
<evidence type="ECO:0000313" key="9">
    <source>
        <dbReference type="EMBL" id="VDD85884.1"/>
    </source>
</evidence>
<dbReference type="GO" id="GO:0005634">
    <property type="term" value="C:nucleus"/>
    <property type="evidence" value="ECO:0007669"/>
    <property type="project" value="UniProtKB-SubCell"/>
</dbReference>
<evidence type="ECO:0000256" key="6">
    <source>
        <dbReference type="PROSITE-ProRule" id="PRU00089"/>
    </source>
</evidence>